<evidence type="ECO:0000256" key="3">
    <source>
        <dbReference type="ARBA" id="ARBA00022741"/>
    </source>
</evidence>
<dbReference type="GO" id="GO:0003951">
    <property type="term" value="F:NAD+ kinase activity"/>
    <property type="evidence" value="ECO:0007669"/>
    <property type="project" value="InterPro"/>
</dbReference>
<comment type="caution">
    <text evidence="9">The sequence shown here is derived from an EMBL/GenBank/DDBJ whole genome shotgun (WGS) entry which is preliminary data.</text>
</comment>
<keyword evidence="7" id="KW-0520">NAD</keyword>
<dbReference type="Pfam" id="PF20143">
    <property type="entry name" value="NAD_kinase_C"/>
    <property type="match status" value="1"/>
</dbReference>
<organism evidence="9 10">
    <name type="scientific">Apophysomyces ossiformis</name>
    <dbReference type="NCBI Taxonomy" id="679940"/>
    <lineage>
        <taxon>Eukaryota</taxon>
        <taxon>Fungi</taxon>
        <taxon>Fungi incertae sedis</taxon>
        <taxon>Mucoromycota</taxon>
        <taxon>Mucoromycotina</taxon>
        <taxon>Mucoromycetes</taxon>
        <taxon>Mucorales</taxon>
        <taxon>Mucorineae</taxon>
        <taxon>Mucoraceae</taxon>
        <taxon>Apophysomyces</taxon>
    </lineage>
</organism>
<evidence type="ECO:0000256" key="4">
    <source>
        <dbReference type="ARBA" id="ARBA00022777"/>
    </source>
</evidence>
<evidence type="ECO:0008006" key="11">
    <source>
        <dbReference type="Google" id="ProtNLM"/>
    </source>
</evidence>
<evidence type="ECO:0000313" key="10">
    <source>
        <dbReference type="Proteomes" id="UP000605846"/>
    </source>
</evidence>
<dbReference type="GO" id="GO:0006741">
    <property type="term" value="P:NADP+ biosynthetic process"/>
    <property type="evidence" value="ECO:0007669"/>
    <property type="project" value="TreeGrafter"/>
</dbReference>
<dbReference type="InterPro" id="IPR017438">
    <property type="entry name" value="ATP-NAD_kinase_N"/>
</dbReference>
<proteinExistence type="inferred from homology"/>
<keyword evidence="3" id="KW-0547">Nucleotide-binding</keyword>
<dbReference type="PANTHER" id="PTHR20275">
    <property type="entry name" value="NAD KINASE"/>
    <property type="match status" value="1"/>
</dbReference>
<dbReference type="Gene3D" id="2.60.200.30">
    <property type="entry name" value="Probable inorganic polyphosphate/atp-NAD kinase, domain 2"/>
    <property type="match status" value="1"/>
</dbReference>
<protein>
    <recommendedName>
        <fullName evidence="11">NAD(+) kinase</fullName>
    </recommendedName>
</protein>
<evidence type="ECO:0000256" key="2">
    <source>
        <dbReference type="ARBA" id="ARBA00022679"/>
    </source>
</evidence>
<dbReference type="PANTHER" id="PTHR20275:SF0">
    <property type="entry name" value="NAD KINASE"/>
    <property type="match status" value="1"/>
</dbReference>
<dbReference type="InterPro" id="IPR017437">
    <property type="entry name" value="ATP-NAD_kinase_PpnK-typ_C"/>
</dbReference>
<evidence type="ECO:0000256" key="5">
    <source>
        <dbReference type="ARBA" id="ARBA00022840"/>
    </source>
</evidence>
<evidence type="ECO:0000256" key="8">
    <source>
        <dbReference type="SAM" id="MobiDB-lite"/>
    </source>
</evidence>
<feature type="compositionally biased region" description="Acidic residues" evidence="8">
    <location>
        <begin position="234"/>
        <end position="258"/>
    </location>
</feature>
<keyword evidence="4" id="KW-0418">Kinase</keyword>
<reference evidence="9" key="1">
    <citation type="submission" date="2020-01" db="EMBL/GenBank/DDBJ databases">
        <title>Genome Sequencing of Three Apophysomyces-Like Fungal Strains Confirms a Novel Fungal Genus in the Mucoromycota with divergent Burkholderia-like Endosymbiotic Bacteria.</title>
        <authorList>
            <person name="Stajich J.E."/>
            <person name="Macias A.M."/>
            <person name="Carter-House D."/>
            <person name="Lovett B."/>
            <person name="Kasson L.R."/>
            <person name="Berry K."/>
            <person name="Grigoriev I."/>
            <person name="Chang Y."/>
            <person name="Spatafora J."/>
            <person name="Kasson M.T."/>
        </authorList>
    </citation>
    <scope>NUCLEOTIDE SEQUENCE</scope>
    <source>
        <strain evidence="9">NRRL A-21654</strain>
    </source>
</reference>
<evidence type="ECO:0000256" key="1">
    <source>
        <dbReference type="ARBA" id="ARBA00010995"/>
    </source>
</evidence>
<dbReference type="GO" id="GO:0019674">
    <property type="term" value="P:NAD+ metabolic process"/>
    <property type="evidence" value="ECO:0007669"/>
    <property type="project" value="InterPro"/>
</dbReference>
<gene>
    <name evidence="9" type="ORF">EC973_005462</name>
</gene>
<dbReference type="GO" id="GO:0005524">
    <property type="term" value="F:ATP binding"/>
    <property type="evidence" value="ECO:0007669"/>
    <property type="project" value="UniProtKB-KW"/>
</dbReference>
<dbReference type="Proteomes" id="UP000605846">
    <property type="component" value="Unassembled WGS sequence"/>
</dbReference>
<evidence type="ECO:0000313" key="9">
    <source>
        <dbReference type="EMBL" id="KAF7728836.1"/>
    </source>
</evidence>
<dbReference type="FunFam" id="2.60.200.30:FF:000009">
    <property type="entry name" value="Poly(P)/ATP NAD kinase"/>
    <property type="match status" value="1"/>
</dbReference>
<keyword evidence="6" id="KW-0521">NADP</keyword>
<accession>A0A8H7BWE9</accession>
<dbReference type="OrthoDB" id="24581at2759"/>
<dbReference type="Gene3D" id="3.40.50.10330">
    <property type="entry name" value="Probable inorganic polyphosphate/atp-NAD kinase, domain 1"/>
    <property type="match status" value="1"/>
</dbReference>
<dbReference type="AlphaFoldDB" id="A0A8H7BWE9"/>
<feature type="region of interest" description="Disordered" evidence="8">
    <location>
        <begin position="220"/>
        <end position="264"/>
    </location>
</feature>
<keyword evidence="5" id="KW-0067">ATP-binding</keyword>
<dbReference type="InterPro" id="IPR016064">
    <property type="entry name" value="NAD/diacylglycerol_kinase_sf"/>
</dbReference>
<keyword evidence="10" id="KW-1185">Reference proteome</keyword>
<dbReference type="SUPFAM" id="SSF111331">
    <property type="entry name" value="NAD kinase/diacylglycerol kinase-like"/>
    <property type="match status" value="1"/>
</dbReference>
<evidence type="ECO:0000256" key="7">
    <source>
        <dbReference type="ARBA" id="ARBA00023027"/>
    </source>
</evidence>
<keyword evidence="2" id="KW-0808">Transferase</keyword>
<dbReference type="EMBL" id="JABAYA010000031">
    <property type="protein sequence ID" value="KAF7728836.1"/>
    <property type="molecule type" value="Genomic_DNA"/>
</dbReference>
<comment type="similarity">
    <text evidence="1">Belongs to the NAD kinase family.</text>
</comment>
<evidence type="ECO:0000256" key="6">
    <source>
        <dbReference type="ARBA" id="ARBA00022857"/>
    </source>
</evidence>
<sequence length="264" mass="29559">METAWVRNQLKRITEKSPELSKQTRCYTTVPCESFEVLNELVVDRGPSPYMSMLELFGDEQHLTTVQADGICIATPTGSTAYSLSAQGSLTHPDIRCTLVTPICPHTLNFRPMLLPEAMTIRIAVPFNSRSTAYCSFDGRNRVELQQGDHVKVTISRYPLPTVCGTDTSTDWFASLQQCLQWNVRERQKSFVVLETSENQKPASPGEGPEDSMFACIRHSKRPISSKSSGITIIDEDTDTEENDDESWDLPAWNDDEMSQGLVS</sequence>
<name>A0A8H7BWE9_9FUNG</name>